<feature type="compositionally biased region" description="Polar residues" evidence="1">
    <location>
        <begin position="50"/>
        <end position="74"/>
    </location>
</feature>
<dbReference type="EMBL" id="BFCF01000001">
    <property type="protein sequence ID" value="GBG35529.1"/>
    <property type="molecule type" value="Genomic_DNA"/>
</dbReference>
<organism evidence="2">
    <name type="scientific">Penaeus monodon endogenous nimavirus</name>
    <dbReference type="NCBI Taxonomy" id="2133795"/>
    <lineage>
        <taxon>Viruses</taxon>
        <taxon>Viruses incertae sedis</taxon>
        <taxon>Naldaviricetes</taxon>
        <taxon>Nimaviridae</taxon>
    </lineage>
</organism>
<sequence>MTTVRNMTHKRQAPNSAVPMSALNTTIGRQLVKSAVTRSALLERRGYFPTNGNSSVNNSPIGQSDYPSRPSTPIHTDINPPPPLSTSNVPPSNKIQTATATASWKVPTFINNPMMDSFSMALDSMAMSLLPPGMEDLKVVMVDSKNGVATFDKMDLRVAVVDGRMLVYPRDNSSDMVDCPFKNSTEALVFRPMDGKWLRGCSGNFEVIKSQMMAAPQSLKWVASTVQIHQEMQIPTSHALTIQDVLTYICKR</sequence>
<protein>
    <submittedName>
        <fullName evidence="2">Wsv134-like protein</fullName>
    </submittedName>
</protein>
<accession>A0A401IPI8</accession>
<feature type="region of interest" description="Disordered" evidence="1">
    <location>
        <begin position="46"/>
        <end position="93"/>
    </location>
</feature>
<evidence type="ECO:0000256" key="1">
    <source>
        <dbReference type="SAM" id="MobiDB-lite"/>
    </source>
</evidence>
<reference evidence="2" key="1">
    <citation type="journal article" date="2018" name="J. Virol.">
        <title>Crustacean Genome Exploration Reveals the Evolutionary Origin of White Spot Syndrome Virus.</title>
        <authorList>
            <person name="Kawato S."/>
            <person name="Shitara A."/>
            <person name="Wang Y."/>
            <person name="Nozaki R."/>
            <person name="Kondo H."/>
            <person name="Hirono I."/>
        </authorList>
    </citation>
    <scope>NUCLEOTIDE SEQUENCE</scope>
</reference>
<proteinExistence type="predicted"/>
<name>A0A401IPI8_9VIRU</name>
<comment type="caution">
    <text evidence="2">The sequence shown here is derived from an EMBL/GenBank/DDBJ whole genome shotgun (WGS) entry which is preliminary data.</text>
</comment>
<evidence type="ECO:0000313" key="2">
    <source>
        <dbReference type="EMBL" id="GBG35529.1"/>
    </source>
</evidence>